<accession>A0A0D2P8D9</accession>
<dbReference type="Proteomes" id="UP000054270">
    <property type="component" value="Unassembled WGS sequence"/>
</dbReference>
<organism evidence="2 3">
    <name type="scientific">Hypholoma sublateritium (strain FD-334 SS-4)</name>
    <dbReference type="NCBI Taxonomy" id="945553"/>
    <lineage>
        <taxon>Eukaryota</taxon>
        <taxon>Fungi</taxon>
        <taxon>Dikarya</taxon>
        <taxon>Basidiomycota</taxon>
        <taxon>Agaricomycotina</taxon>
        <taxon>Agaricomycetes</taxon>
        <taxon>Agaricomycetidae</taxon>
        <taxon>Agaricales</taxon>
        <taxon>Agaricineae</taxon>
        <taxon>Strophariaceae</taxon>
        <taxon>Hypholoma</taxon>
    </lineage>
</organism>
<sequence>MGHHHTQIRRGVPSPTKRGHSLPYAGRRLTTGQSAPWRRPGRVFQGASAHPAYRKPRPRSTAEEKIGSGDDALEELIDWLSVCMRTWAARTRVRAVPPSVHVRARWAALRVRALYEEPSREDVCRLREDRTVGARQRSINQQNPAHLKCPKKRKNRIITPIHISSSRPAPPSPIGVENQGQWGTTATTMRHPYPSRRSQPHKTRALLAVRGAPDDQKTRRRPGRVFCGVNPSSAYRKRSSFKNPLLRAVHDPPRRACLHIASGLGAPSSSAAVAGYPDLSRGFPAPQNEGTPLPYVESLTTRKHRGAGLDASPNLCSANPNSNPAYRKPSSLNLPLRAAHVALNKPANGGVLGEMGTAKDAGVPFF</sequence>
<proteinExistence type="predicted"/>
<evidence type="ECO:0000313" key="3">
    <source>
        <dbReference type="Proteomes" id="UP000054270"/>
    </source>
</evidence>
<name>A0A0D2P8D9_HYPSF</name>
<gene>
    <name evidence="2" type="ORF">HYPSUDRAFT_200179</name>
</gene>
<keyword evidence="3" id="KW-1185">Reference proteome</keyword>
<protein>
    <submittedName>
        <fullName evidence="2">Uncharacterized protein</fullName>
    </submittedName>
</protein>
<evidence type="ECO:0000256" key="1">
    <source>
        <dbReference type="SAM" id="MobiDB-lite"/>
    </source>
</evidence>
<evidence type="ECO:0000313" key="2">
    <source>
        <dbReference type="EMBL" id="KJA24921.1"/>
    </source>
</evidence>
<reference evidence="3" key="1">
    <citation type="submission" date="2014-04" db="EMBL/GenBank/DDBJ databases">
        <title>Evolutionary Origins and Diversification of the Mycorrhizal Mutualists.</title>
        <authorList>
            <consortium name="DOE Joint Genome Institute"/>
            <consortium name="Mycorrhizal Genomics Consortium"/>
            <person name="Kohler A."/>
            <person name="Kuo A."/>
            <person name="Nagy L.G."/>
            <person name="Floudas D."/>
            <person name="Copeland A."/>
            <person name="Barry K.W."/>
            <person name="Cichocki N."/>
            <person name="Veneault-Fourrey C."/>
            <person name="LaButti K."/>
            <person name="Lindquist E.A."/>
            <person name="Lipzen A."/>
            <person name="Lundell T."/>
            <person name="Morin E."/>
            <person name="Murat C."/>
            <person name="Riley R."/>
            <person name="Ohm R."/>
            <person name="Sun H."/>
            <person name="Tunlid A."/>
            <person name="Henrissat B."/>
            <person name="Grigoriev I.V."/>
            <person name="Hibbett D.S."/>
            <person name="Martin F."/>
        </authorList>
    </citation>
    <scope>NUCLEOTIDE SEQUENCE [LARGE SCALE GENOMIC DNA]</scope>
    <source>
        <strain evidence="3">FD-334 SS-4</strain>
    </source>
</reference>
<dbReference type="AlphaFoldDB" id="A0A0D2P8D9"/>
<feature type="region of interest" description="Disordered" evidence="1">
    <location>
        <begin position="1"/>
        <end position="67"/>
    </location>
</feature>
<dbReference type="EMBL" id="KN817534">
    <property type="protein sequence ID" value="KJA24921.1"/>
    <property type="molecule type" value="Genomic_DNA"/>
</dbReference>
<feature type="region of interest" description="Disordered" evidence="1">
    <location>
        <begin position="211"/>
        <end position="231"/>
    </location>
</feature>